<dbReference type="EMBL" id="RFLX01000075">
    <property type="protein sequence ID" value="RMI15184.1"/>
    <property type="molecule type" value="Genomic_DNA"/>
</dbReference>
<dbReference type="OrthoDB" id="8162521at2"/>
<dbReference type="InParanoid" id="A0A3A9JB86"/>
<gene>
    <name evidence="2" type="ORF">D6Z83_22895</name>
    <name evidence="3" type="ORF">EBE87_26905</name>
</gene>
<dbReference type="Proteomes" id="UP000274097">
    <property type="component" value="Unassembled WGS sequence"/>
</dbReference>
<keyword evidence="4" id="KW-1185">Reference proteome</keyword>
<dbReference type="AlphaFoldDB" id="A0A3A9JB86"/>
<feature type="compositionally biased region" description="Polar residues" evidence="1">
    <location>
        <begin position="56"/>
        <end position="70"/>
    </location>
</feature>
<comment type="caution">
    <text evidence="2">The sequence shown here is derived from an EMBL/GenBank/DDBJ whole genome shotgun (WGS) entry which is preliminary data.</text>
</comment>
<organism evidence="2 5">
    <name type="scientific">Teichococcus wenyumeiae</name>
    <dbReference type="NCBI Taxonomy" id="2478470"/>
    <lineage>
        <taxon>Bacteria</taxon>
        <taxon>Pseudomonadati</taxon>
        <taxon>Pseudomonadota</taxon>
        <taxon>Alphaproteobacteria</taxon>
        <taxon>Acetobacterales</taxon>
        <taxon>Roseomonadaceae</taxon>
        <taxon>Roseomonas</taxon>
    </lineage>
</organism>
<name>A0A3A9JB86_9PROT</name>
<dbReference type="RefSeq" id="WP_120640507.1">
    <property type="nucleotide sequence ID" value="NZ_RAQU01000213.1"/>
</dbReference>
<sequence>MSDAAFKIGQVVAFGRGAGDGHIRGNEFTVTRVMPLESGFRSYRARGKDGVERAFQESQLRPGTAASQAGQRVEVWPT</sequence>
<evidence type="ECO:0000256" key="1">
    <source>
        <dbReference type="SAM" id="MobiDB-lite"/>
    </source>
</evidence>
<evidence type="ECO:0000313" key="3">
    <source>
        <dbReference type="EMBL" id="RMI15184.1"/>
    </source>
</evidence>
<feature type="region of interest" description="Disordered" evidence="1">
    <location>
        <begin position="56"/>
        <end position="78"/>
    </location>
</feature>
<accession>A0A3A9JB86</accession>
<evidence type="ECO:0000313" key="2">
    <source>
        <dbReference type="EMBL" id="RKK01835.1"/>
    </source>
</evidence>
<protein>
    <submittedName>
        <fullName evidence="2">Uncharacterized protein</fullName>
    </submittedName>
</protein>
<dbReference type="Proteomes" id="UP000278036">
    <property type="component" value="Unassembled WGS sequence"/>
</dbReference>
<evidence type="ECO:0000313" key="4">
    <source>
        <dbReference type="Proteomes" id="UP000274097"/>
    </source>
</evidence>
<reference evidence="2 5" key="1">
    <citation type="submission" date="2018-09" db="EMBL/GenBank/DDBJ databases">
        <title>Roseomonas sp. nov., isolated from feces of Tibetan antelopes in the Qinghai-Tibet plateau, China.</title>
        <authorList>
            <person name="Tian Z."/>
        </authorList>
    </citation>
    <scope>NUCLEOTIDE SEQUENCE [LARGE SCALE GENOMIC DNA]</scope>
    <source>
        <strain evidence="3 4">Z23</strain>
        <strain evidence="2 5">Z24</strain>
    </source>
</reference>
<evidence type="ECO:0000313" key="5">
    <source>
        <dbReference type="Proteomes" id="UP000278036"/>
    </source>
</evidence>
<dbReference type="EMBL" id="RAQU01000213">
    <property type="protein sequence ID" value="RKK01835.1"/>
    <property type="molecule type" value="Genomic_DNA"/>
</dbReference>
<proteinExistence type="predicted"/>